<protein>
    <submittedName>
        <fullName evidence="2">Uncharacterized protein</fullName>
    </submittedName>
</protein>
<evidence type="ECO:0000313" key="3">
    <source>
        <dbReference type="Proteomes" id="UP001283361"/>
    </source>
</evidence>
<comment type="caution">
    <text evidence="2">The sequence shown here is derived from an EMBL/GenBank/DDBJ whole genome shotgun (WGS) entry which is preliminary data.</text>
</comment>
<dbReference type="AlphaFoldDB" id="A0AAE1ARQ6"/>
<proteinExistence type="predicted"/>
<dbReference type="Proteomes" id="UP001283361">
    <property type="component" value="Unassembled WGS sequence"/>
</dbReference>
<gene>
    <name evidence="2" type="ORF">RRG08_061530</name>
</gene>
<reference evidence="2" key="1">
    <citation type="journal article" date="2023" name="G3 (Bethesda)">
        <title>A reference genome for the long-term kleptoplast-retaining sea slug Elysia crispata morphotype clarki.</title>
        <authorList>
            <person name="Eastman K.E."/>
            <person name="Pendleton A.L."/>
            <person name="Shaikh M.A."/>
            <person name="Suttiyut T."/>
            <person name="Ogas R."/>
            <person name="Tomko P."/>
            <person name="Gavelis G."/>
            <person name="Widhalm J.R."/>
            <person name="Wisecaver J.H."/>
        </authorList>
    </citation>
    <scope>NUCLEOTIDE SEQUENCE</scope>
    <source>
        <strain evidence="2">ECLA1</strain>
    </source>
</reference>
<dbReference type="EMBL" id="JAWDGP010001469">
    <property type="protein sequence ID" value="KAK3791517.1"/>
    <property type="molecule type" value="Genomic_DNA"/>
</dbReference>
<keyword evidence="3" id="KW-1185">Reference proteome</keyword>
<sequence length="76" mass="8300">MRACGGSTGLQAATRQEGPVPRTDQCSAHCYTQRYIHPEIMSLVCLVATQTSAIHSLWLLDAASFITTLHPFDLPL</sequence>
<accession>A0AAE1ARQ6</accession>
<evidence type="ECO:0000313" key="2">
    <source>
        <dbReference type="EMBL" id="KAK3791517.1"/>
    </source>
</evidence>
<feature type="region of interest" description="Disordered" evidence="1">
    <location>
        <begin position="1"/>
        <end position="23"/>
    </location>
</feature>
<name>A0AAE1ARQ6_9GAST</name>
<evidence type="ECO:0000256" key="1">
    <source>
        <dbReference type="SAM" id="MobiDB-lite"/>
    </source>
</evidence>
<organism evidence="2 3">
    <name type="scientific">Elysia crispata</name>
    <name type="common">lettuce slug</name>
    <dbReference type="NCBI Taxonomy" id="231223"/>
    <lineage>
        <taxon>Eukaryota</taxon>
        <taxon>Metazoa</taxon>
        <taxon>Spiralia</taxon>
        <taxon>Lophotrochozoa</taxon>
        <taxon>Mollusca</taxon>
        <taxon>Gastropoda</taxon>
        <taxon>Heterobranchia</taxon>
        <taxon>Euthyneura</taxon>
        <taxon>Panpulmonata</taxon>
        <taxon>Sacoglossa</taxon>
        <taxon>Placobranchoidea</taxon>
        <taxon>Plakobranchidae</taxon>
        <taxon>Elysia</taxon>
    </lineage>
</organism>